<sequence length="73" mass="8580">MCSIGSHHSVIYAIDRYAPSVKFVFFLSSFWLICEISSFCVVWGNQQRQEQQQLVCAFGADHLHEGNRWKKWQ</sequence>
<evidence type="ECO:0000313" key="2">
    <source>
        <dbReference type="EMBL" id="KAJ1352338.1"/>
    </source>
</evidence>
<keyword evidence="1" id="KW-0812">Transmembrane</keyword>
<dbReference type="EMBL" id="JAHQIW010001368">
    <property type="protein sequence ID" value="KAJ1352338.1"/>
    <property type="molecule type" value="Genomic_DNA"/>
</dbReference>
<keyword evidence="1" id="KW-1133">Transmembrane helix</keyword>
<feature type="transmembrane region" description="Helical" evidence="1">
    <location>
        <begin position="23"/>
        <end position="44"/>
    </location>
</feature>
<name>A0AAD5MA10_PARTN</name>
<organism evidence="2 3">
    <name type="scientific">Parelaphostrongylus tenuis</name>
    <name type="common">Meningeal worm</name>
    <dbReference type="NCBI Taxonomy" id="148309"/>
    <lineage>
        <taxon>Eukaryota</taxon>
        <taxon>Metazoa</taxon>
        <taxon>Ecdysozoa</taxon>
        <taxon>Nematoda</taxon>
        <taxon>Chromadorea</taxon>
        <taxon>Rhabditida</taxon>
        <taxon>Rhabditina</taxon>
        <taxon>Rhabditomorpha</taxon>
        <taxon>Strongyloidea</taxon>
        <taxon>Metastrongylidae</taxon>
        <taxon>Parelaphostrongylus</taxon>
    </lineage>
</organism>
<dbReference type="Proteomes" id="UP001196413">
    <property type="component" value="Unassembled WGS sequence"/>
</dbReference>
<comment type="caution">
    <text evidence="2">The sequence shown here is derived from an EMBL/GenBank/DDBJ whole genome shotgun (WGS) entry which is preliminary data.</text>
</comment>
<keyword evidence="1" id="KW-0472">Membrane</keyword>
<dbReference type="AlphaFoldDB" id="A0AAD5MA10"/>
<keyword evidence="3" id="KW-1185">Reference proteome</keyword>
<evidence type="ECO:0000313" key="3">
    <source>
        <dbReference type="Proteomes" id="UP001196413"/>
    </source>
</evidence>
<proteinExistence type="predicted"/>
<evidence type="ECO:0000256" key="1">
    <source>
        <dbReference type="SAM" id="Phobius"/>
    </source>
</evidence>
<reference evidence="2" key="1">
    <citation type="submission" date="2021-06" db="EMBL/GenBank/DDBJ databases">
        <title>Parelaphostrongylus tenuis whole genome reference sequence.</title>
        <authorList>
            <person name="Garwood T.J."/>
            <person name="Larsen P.A."/>
            <person name="Fountain-Jones N.M."/>
            <person name="Garbe J.R."/>
            <person name="Macchietto M.G."/>
            <person name="Kania S.A."/>
            <person name="Gerhold R.W."/>
            <person name="Richards J.E."/>
            <person name="Wolf T.M."/>
        </authorList>
    </citation>
    <scope>NUCLEOTIDE SEQUENCE</scope>
    <source>
        <strain evidence="2">MNPRO001-30</strain>
        <tissue evidence="2">Meninges</tissue>
    </source>
</reference>
<gene>
    <name evidence="2" type="ORF">KIN20_008655</name>
</gene>
<accession>A0AAD5MA10</accession>
<protein>
    <submittedName>
        <fullName evidence="2">Uncharacterized protein</fullName>
    </submittedName>
</protein>